<reference evidence="1" key="1">
    <citation type="submission" date="2023-07" db="EMBL/GenBank/DDBJ databases">
        <title>Black Yeasts Isolated from many extreme environments.</title>
        <authorList>
            <person name="Coleine C."/>
            <person name="Stajich J.E."/>
            <person name="Selbmann L."/>
        </authorList>
    </citation>
    <scope>NUCLEOTIDE SEQUENCE</scope>
    <source>
        <strain evidence="1">CCFEE 5714</strain>
    </source>
</reference>
<keyword evidence="2" id="KW-1185">Reference proteome</keyword>
<evidence type="ECO:0000313" key="2">
    <source>
        <dbReference type="Proteomes" id="UP001281147"/>
    </source>
</evidence>
<comment type="caution">
    <text evidence="1">The sequence shown here is derived from an EMBL/GenBank/DDBJ whole genome shotgun (WGS) entry which is preliminary data.</text>
</comment>
<proteinExistence type="predicted"/>
<accession>A0ACC3N7Z2</accession>
<name>A0ACC3N7Z2_9PEZI</name>
<dbReference type="Proteomes" id="UP001281147">
    <property type="component" value="Unassembled WGS sequence"/>
</dbReference>
<sequence length="680" mass="72524">MPRLFPKLTATRLQAITYLLGIALFSIAFLVFLNSSISFVITDVIGQKKGVGDAVGTLGFADELLALVACPLWGLLSDRIGVRTVAFLGYCIVGLSLIGLVQSETVYPELLVGRLGFSIGGAACSTMVTAILPAMVARRTQKEDEPNVQERGLANGHAARFRDEERESRRDSIGHGTTPSVSSELTITQNRYTSRSRTRQAPGSQGSAEEHKEDVDDSFAGTSQLAGFVGFFTGAGALVALAVFLPMPAHFQRNGRTPTESLQTSFYIVATIAFCVAIFILVGLRNLPGEEDKSINNLCDRPYDESTKLDADGTLHTTLIPAPSYVQLVKEALKLGVTDSSIFLGYLGGFVARASSVAISAFIPLFVNAYFKRTGLCHSNPNNLPDIKKNCQRAYVLASALSGIAETAALICAPLFGWLGGKVTNGRREWPLLGAAAVGIAGYIAFGLLENPDAFHGDGGQWAIIAVILIGISQIGSIVCSLGLLGRGVNEGSRRPGISDTLRHGAAEGSETAALLPSAQKHDRYDRSRLKGSIAGIYSFAGGAGILLLTKLGGALFDSWTPGAPFFIMAIFNAVLLVGVVVVGGGNVVRQKVVEQRGGDAEACDEKFGAQWMDIEGGICFLLYREAPEAVTCPTGIGLCTWVAATFEDYSNLQDKYHINMIEYYQAAYDCEVSDIDEVD</sequence>
<dbReference type="EMBL" id="JAUTXU010000074">
    <property type="protein sequence ID" value="KAK3711684.1"/>
    <property type="molecule type" value="Genomic_DNA"/>
</dbReference>
<protein>
    <submittedName>
        <fullName evidence="1">Uncharacterized protein</fullName>
    </submittedName>
</protein>
<organism evidence="1 2">
    <name type="scientific">Vermiconidia calcicola</name>
    <dbReference type="NCBI Taxonomy" id="1690605"/>
    <lineage>
        <taxon>Eukaryota</taxon>
        <taxon>Fungi</taxon>
        <taxon>Dikarya</taxon>
        <taxon>Ascomycota</taxon>
        <taxon>Pezizomycotina</taxon>
        <taxon>Dothideomycetes</taxon>
        <taxon>Dothideomycetidae</taxon>
        <taxon>Mycosphaerellales</taxon>
        <taxon>Extremaceae</taxon>
        <taxon>Vermiconidia</taxon>
    </lineage>
</organism>
<evidence type="ECO:0000313" key="1">
    <source>
        <dbReference type="EMBL" id="KAK3711684.1"/>
    </source>
</evidence>
<gene>
    <name evidence="1" type="ORF">LTR37_009461</name>
</gene>